<keyword evidence="3" id="KW-1185">Reference proteome</keyword>
<organism evidence="2 3">
    <name type="scientific">Urochloa decumbens</name>
    <dbReference type="NCBI Taxonomy" id="240449"/>
    <lineage>
        <taxon>Eukaryota</taxon>
        <taxon>Viridiplantae</taxon>
        <taxon>Streptophyta</taxon>
        <taxon>Embryophyta</taxon>
        <taxon>Tracheophyta</taxon>
        <taxon>Spermatophyta</taxon>
        <taxon>Magnoliopsida</taxon>
        <taxon>Liliopsida</taxon>
        <taxon>Poales</taxon>
        <taxon>Poaceae</taxon>
        <taxon>PACMAD clade</taxon>
        <taxon>Panicoideae</taxon>
        <taxon>Panicodae</taxon>
        <taxon>Paniceae</taxon>
        <taxon>Melinidinae</taxon>
        <taxon>Urochloa</taxon>
    </lineage>
</organism>
<dbReference type="EMBL" id="OZ075130">
    <property type="protein sequence ID" value="CAL4975030.1"/>
    <property type="molecule type" value="Genomic_DNA"/>
</dbReference>
<dbReference type="InterPro" id="IPR056671">
    <property type="entry name" value="DUF7769"/>
</dbReference>
<dbReference type="AlphaFoldDB" id="A0ABC9ACB7"/>
<proteinExistence type="predicted"/>
<dbReference type="Proteomes" id="UP001497457">
    <property type="component" value="Chromosome 20rd"/>
</dbReference>
<reference evidence="2" key="1">
    <citation type="submission" date="2024-10" db="EMBL/GenBank/DDBJ databases">
        <authorList>
            <person name="Ryan C."/>
        </authorList>
    </citation>
    <scope>NUCLEOTIDE SEQUENCE [LARGE SCALE GENOMIC DNA]</scope>
</reference>
<dbReference type="PANTHER" id="PTHR33889">
    <property type="entry name" value="OS04G0681850 PROTEIN"/>
    <property type="match status" value="1"/>
</dbReference>
<gene>
    <name evidence="2" type="ORF">URODEC1_LOCUS52883</name>
</gene>
<dbReference type="Pfam" id="PF24964">
    <property type="entry name" value="DUF7769"/>
    <property type="match status" value="1"/>
</dbReference>
<evidence type="ECO:0000259" key="1">
    <source>
        <dbReference type="Pfam" id="PF24964"/>
    </source>
</evidence>
<evidence type="ECO:0000313" key="3">
    <source>
        <dbReference type="Proteomes" id="UP001497457"/>
    </source>
</evidence>
<accession>A0ABC9ACB7</accession>
<feature type="domain" description="DUF7769" evidence="1">
    <location>
        <begin position="132"/>
        <end position="177"/>
    </location>
</feature>
<protein>
    <recommendedName>
        <fullName evidence="1">DUF7769 domain-containing protein</fullName>
    </recommendedName>
</protein>
<evidence type="ECO:0000313" key="2">
    <source>
        <dbReference type="EMBL" id="CAL4975030.1"/>
    </source>
</evidence>
<dbReference type="PANTHER" id="PTHR33889:SF7">
    <property type="entry name" value="OS04G0681850 PROTEIN"/>
    <property type="match status" value="1"/>
</dbReference>
<name>A0ABC9ACB7_9POAL</name>
<sequence length="242" mass="26593">MPGLDVDLNVDAPESGQLNPIYWDDIVEFDGPTHELDYDMVSNDEIQDQAGDEDVHAAVPEGDGHAAAADAVQGEGDVDGRTEGVQVPGADGVQGPYADVMQGDVHDVSLTFLQGASTNGGSSSNKRRFFKDELKIAVYLELLARTDPPVLRRGVTKAVSEKFDVPLRVVQSIWKNGQAGGINQIVNKWSRNCGRKRIEIYLEAIKNIPLRQRSTFQDLANALGVKKSTLHNRFKEGYFRRT</sequence>